<organism evidence="1 2">
    <name type="scientific">Miscanthus lutarioriparius</name>
    <dbReference type="NCBI Taxonomy" id="422564"/>
    <lineage>
        <taxon>Eukaryota</taxon>
        <taxon>Viridiplantae</taxon>
        <taxon>Streptophyta</taxon>
        <taxon>Embryophyta</taxon>
        <taxon>Tracheophyta</taxon>
        <taxon>Spermatophyta</taxon>
        <taxon>Magnoliopsida</taxon>
        <taxon>Liliopsida</taxon>
        <taxon>Poales</taxon>
        <taxon>Poaceae</taxon>
        <taxon>PACMAD clade</taxon>
        <taxon>Panicoideae</taxon>
        <taxon>Andropogonodae</taxon>
        <taxon>Andropogoneae</taxon>
        <taxon>Saccharinae</taxon>
        <taxon>Miscanthus</taxon>
    </lineage>
</organism>
<gene>
    <name evidence="1" type="ORF">NCGR_LOCUS17043</name>
</gene>
<name>A0A811NN98_9POAL</name>
<comment type="caution">
    <text evidence="1">The sequence shown here is derived from an EMBL/GenBank/DDBJ whole genome shotgun (WGS) entry which is preliminary data.</text>
</comment>
<keyword evidence="2" id="KW-1185">Reference proteome</keyword>
<dbReference type="Proteomes" id="UP000604825">
    <property type="component" value="Unassembled WGS sequence"/>
</dbReference>
<proteinExistence type="predicted"/>
<dbReference type="EMBL" id="CAJGYO010000004">
    <property type="protein sequence ID" value="CAD6224878.1"/>
    <property type="molecule type" value="Genomic_DNA"/>
</dbReference>
<evidence type="ECO:0000313" key="1">
    <source>
        <dbReference type="EMBL" id="CAD6224878.1"/>
    </source>
</evidence>
<sequence length="204" mass="23069">MATRRVVKLSLVPYKSKQAATASDEGAIIADEDLIAMALVVHNESTGIEVMYVADWRSDSVVLPNTKMLRQLVRITPAIEAMYNELVQANETCLVEDLDSIPEGPELGEERHCLQFLVDKFTGHVCATIGVSKQRDKDINELITSLRTGEISNWSRDEERIKNVLLERLKFLTTVTKISHDIKSFIETDASRWKYLLEEAYKNG</sequence>
<dbReference type="AlphaFoldDB" id="A0A811NN98"/>
<reference evidence="1" key="1">
    <citation type="submission" date="2020-10" db="EMBL/GenBank/DDBJ databases">
        <authorList>
            <person name="Han B."/>
            <person name="Lu T."/>
            <person name="Zhao Q."/>
            <person name="Huang X."/>
            <person name="Zhao Y."/>
        </authorList>
    </citation>
    <scope>NUCLEOTIDE SEQUENCE</scope>
</reference>
<protein>
    <submittedName>
        <fullName evidence="1">Uncharacterized protein</fullName>
    </submittedName>
</protein>
<evidence type="ECO:0000313" key="2">
    <source>
        <dbReference type="Proteomes" id="UP000604825"/>
    </source>
</evidence>
<accession>A0A811NN98</accession>